<name>A0A1U7J5Y5_9CYAN</name>
<feature type="transmembrane region" description="Helical" evidence="1">
    <location>
        <begin position="12"/>
        <end position="33"/>
    </location>
</feature>
<feature type="transmembrane region" description="Helical" evidence="1">
    <location>
        <begin position="196"/>
        <end position="215"/>
    </location>
</feature>
<comment type="caution">
    <text evidence="2">The sequence shown here is derived from an EMBL/GenBank/DDBJ whole genome shotgun (WGS) entry which is preliminary data.</text>
</comment>
<evidence type="ECO:0000313" key="2">
    <source>
        <dbReference type="EMBL" id="OKH48332.1"/>
    </source>
</evidence>
<dbReference type="AlphaFoldDB" id="A0A1U7J5Y5"/>
<sequence length="216" mass="24429">MQSRPSALPQGFTSYQIKVLAAVTMLVDHIGVVFFPEAIAFRIVGRISFPLFIWLLVQGEAHTKHVGRYGLRLALLGLVSQPIYQLTFDTARPNILFELLLGLICLRLARGFPRFQLPIWIGAAGLSELLAMGYSSYGIGLVALTRYYRPTVLWGLAWVGFHLFWAWLEGPFQLPAIAVPLIFWLANGERGPKARWFYAFYPGHLALLWLIWQGLN</sequence>
<dbReference type="EMBL" id="MRCG01000006">
    <property type="protein sequence ID" value="OKH48332.1"/>
    <property type="molecule type" value="Genomic_DNA"/>
</dbReference>
<feature type="transmembrane region" description="Helical" evidence="1">
    <location>
        <begin position="119"/>
        <end position="144"/>
    </location>
</feature>
<dbReference type="Proteomes" id="UP000185557">
    <property type="component" value="Unassembled WGS sequence"/>
</dbReference>
<evidence type="ECO:0000313" key="3">
    <source>
        <dbReference type="Proteomes" id="UP000185557"/>
    </source>
</evidence>
<keyword evidence="1" id="KW-0472">Membrane</keyword>
<organism evidence="2 3">
    <name type="scientific">Phormidium tenue NIES-30</name>
    <dbReference type="NCBI Taxonomy" id="549789"/>
    <lineage>
        <taxon>Bacteria</taxon>
        <taxon>Bacillati</taxon>
        <taxon>Cyanobacteriota</taxon>
        <taxon>Cyanophyceae</taxon>
        <taxon>Oscillatoriophycideae</taxon>
        <taxon>Oscillatoriales</taxon>
        <taxon>Oscillatoriaceae</taxon>
        <taxon>Phormidium</taxon>
    </lineage>
</organism>
<keyword evidence="1" id="KW-0812">Transmembrane</keyword>
<protein>
    <submittedName>
        <fullName evidence="2">TraX family protein</fullName>
    </submittedName>
</protein>
<dbReference type="RefSeq" id="WP_073608261.1">
    <property type="nucleotide sequence ID" value="NZ_MRCG01000006.1"/>
</dbReference>
<evidence type="ECO:0000256" key="1">
    <source>
        <dbReference type="SAM" id="Phobius"/>
    </source>
</evidence>
<accession>A0A1U7J5Y5</accession>
<gene>
    <name evidence="2" type="ORF">NIES30_09870</name>
</gene>
<dbReference type="STRING" id="549789.NIES30_09870"/>
<dbReference type="Pfam" id="PF05857">
    <property type="entry name" value="TraX"/>
    <property type="match status" value="1"/>
</dbReference>
<dbReference type="InterPro" id="IPR008875">
    <property type="entry name" value="TraX"/>
</dbReference>
<feature type="transmembrane region" description="Helical" evidence="1">
    <location>
        <begin position="164"/>
        <end position="184"/>
    </location>
</feature>
<proteinExistence type="predicted"/>
<keyword evidence="1" id="KW-1133">Transmembrane helix</keyword>
<keyword evidence="3" id="KW-1185">Reference proteome</keyword>
<reference evidence="2 3" key="1">
    <citation type="submission" date="2016-11" db="EMBL/GenBank/DDBJ databases">
        <title>Draft Genome Sequences of Nine Cyanobacterial Strains from Diverse Habitats.</title>
        <authorList>
            <person name="Zhu T."/>
            <person name="Hou S."/>
            <person name="Lu X."/>
            <person name="Hess W.R."/>
        </authorList>
    </citation>
    <scope>NUCLEOTIDE SEQUENCE [LARGE SCALE GENOMIC DNA]</scope>
    <source>
        <strain evidence="2 3">NIES-30</strain>
    </source>
</reference>